<protein>
    <submittedName>
        <fullName evidence="9">MFS transporter</fullName>
    </submittedName>
</protein>
<comment type="subcellular location">
    <subcellularLocation>
        <location evidence="1">Cell membrane</location>
        <topology evidence="1">Multi-pass membrane protein</topology>
    </subcellularLocation>
</comment>
<dbReference type="Gene3D" id="1.20.1250.20">
    <property type="entry name" value="MFS general substrate transporter like domains"/>
    <property type="match status" value="2"/>
</dbReference>
<keyword evidence="10" id="KW-1185">Reference proteome</keyword>
<dbReference type="AlphaFoldDB" id="A0A4P6ZL92"/>
<dbReference type="SUPFAM" id="SSF103473">
    <property type="entry name" value="MFS general substrate transporter"/>
    <property type="match status" value="1"/>
</dbReference>
<dbReference type="Pfam" id="PF07690">
    <property type="entry name" value="MFS_1"/>
    <property type="match status" value="1"/>
</dbReference>
<keyword evidence="2" id="KW-0813">Transport</keyword>
<feature type="domain" description="Major facilitator superfamily (MFS) profile" evidence="8">
    <location>
        <begin position="1"/>
        <end position="251"/>
    </location>
</feature>
<dbReference type="PANTHER" id="PTHR43414:SF6">
    <property type="entry name" value="MULTIDRUG RESISTANCE PROTEIN MDTG"/>
    <property type="match status" value="1"/>
</dbReference>
<evidence type="ECO:0000256" key="6">
    <source>
        <dbReference type="ARBA" id="ARBA00023136"/>
    </source>
</evidence>
<feature type="transmembrane region" description="Helical" evidence="7">
    <location>
        <begin position="205"/>
        <end position="229"/>
    </location>
</feature>
<evidence type="ECO:0000256" key="5">
    <source>
        <dbReference type="ARBA" id="ARBA00022989"/>
    </source>
</evidence>
<accession>A0A4P6ZL92</accession>
<dbReference type="PROSITE" id="PS50850">
    <property type="entry name" value="MFS"/>
    <property type="match status" value="1"/>
</dbReference>
<feature type="transmembrane region" description="Helical" evidence="7">
    <location>
        <begin position="89"/>
        <end position="108"/>
    </location>
</feature>
<dbReference type="GO" id="GO:0022857">
    <property type="term" value="F:transmembrane transporter activity"/>
    <property type="evidence" value="ECO:0007669"/>
    <property type="project" value="InterPro"/>
</dbReference>
<dbReference type="InterPro" id="IPR011701">
    <property type="entry name" value="MFS"/>
</dbReference>
<reference evidence="10" key="1">
    <citation type="submission" date="2018-12" db="EMBL/GenBank/DDBJ databases">
        <title>A new species of lactobacillus.</title>
        <authorList>
            <person name="Jian Y."/>
            <person name="Xin L."/>
            <person name="Hong Z.J."/>
            <person name="Ming L.Z."/>
            <person name="Hong X.Z."/>
        </authorList>
    </citation>
    <scope>NUCLEOTIDE SEQUENCE [LARGE SCALE GENOMIC DNA]</scope>
    <source>
        <strain evidence="10">HSLZ-75</strain>
    </source>
</reference>
<organism evidence="9 10">
    <name type="scientific">Acetilactobacillus jinshanensis</name>
    <dbReference type="NCBI Taxonomy" id="1720083"/>
    <lineage>
        <taxon>Bacteria</taxon>
        <taxon>Bacillati</taxon>
        <taxon>Bacillota</taxon>
        <taxon>Bacilli</taxon>
        <taxon>Lactobacillales</taxon>
        <taxon>Lactobacillaceae</taxon>
        <taxon>Acetilactobacillus</taxon>
    </lineage>
</organism>
<feature type="transmembrane region" description="Helical" evidence="7">
    <location>
        <begin position="135"/>
        <end position="157"/>
    </location>
</feature>
<evidence type="ECO:0000256" key="3">
    <source>
        <dbReference type="ARBA" id="ARBA00022475"/>
    </source>
</evidence>
<evidence type="ECO:0000313" key="9">
    <source>
        <dbReference type="EMBL" id="QBP18566.1"/>
    </source>
</evidence>
<gene>
    <name evidence="9" type="ORF">ELX58_05355</name>
</gene>
<proteinExistence type="predicted"/>
<evidence type="ECO:0000256" key="2">
    <source>
        <dbReference type="ARBA" id="ARBA00022448"/>
    </source>
</evidence>
<keyword evidence="3" id="KW-1003">Cell membrane</keyword>
<feature type="transmembrane region" description="Helical" evidence="7">
    <location>
        <begin position="169"/>
        <end position="185"/>
    </location>
</feature>
<feature type="transmembrane region" description="Helical" evidence="7">
    <location>
        <begin position="57"/>
        <end position="77"/>
    </location>
</feature>
<dbReference type="InterPro" id="IPR036259">
    <property type="entry name" value="MFS_trans_sf"/>
</dbReference>
<evidence type="ECO:0000259" key="8">
    <source>
        <dbReference type="PROSITE" id="PS50850"/>
    </source>
</evidence>
<dbReference type="EMBL" id="CP034726">
    <property type="protein sequence ID" value="QBP18566.1"/>
    <property type="molecule type" value="Genomic_DNA"/>
</dbReference>
<dbReference type="GO" id="GO:0005886">
    <property type="term" value="C:plasma membrane"/>
    <property type="evidence" value="ECO:0007669"/>
    <property type="project" value="UniProtKB-SubCell"/>
</dbReference>
<dbReference type="RefSeq" id="WP_133442125.1">
    <property type="nucleotide sequence ID" value="NZ_CP034726.1"/>
</dbReference>
<evidence type="ECO:0000256" key="1">
    <source>
        <dbReference type="ARBA" id="ARBA00004651"/>
    </source>
</evidence>
<sequence>MILQTSLGSAVTIALMGMIHSAWAFIFLRGLQGFFGGVIPNSTALIGTEVPKKHAQYILSVFSIGFTSGDLVGPLVGGLLDHYFSIRDTFFITGLLLFLFFIIALIFVKEDFKPKAVHKTKFRWNFMQSFNNKRLIGWILITTVLVQIGINVVYPIITLYIKQLMHNHGPIAIVSGVVTAIPGIFDMTMSPLCGKLGDKYGTGKLLMIGLILSGCCYIPQGLAVGVWMLGCARAINGIGDAIVFPSIDTLL</sequence>
<dbReference type="KEGG" id="lji:ELX58_05355"/>
<dbReference type="PANTHER" id="PTHR43414">
    <property type="entry name" value="MULTIDRUG RESISTANCE PROTEIN MDTG"/>
    <property type="match status" value="1"/>
</dbReference>
<keyword evidence="6 7" id="KW-0472">Membrane</keyword>
<dbReference type="Proteomes" id="UP000294321">
    <property type="component" value="Chromosome"/>
</dbReference>
<dbReference type="OrthoDB" id="65739at2"/>
<evidence type="ECO:0000256" key="7">
    <source>
        <dbReference type="SAM" id="Phobius"/>
    </source>
</evidence>
<name>A0A4P6ZL92_9LACO</name>
<keyword evidence="4 7" id="KW-0812">Transmembrane</keyword>
<evidence type="ECO:0000313" key="10">
    <source>
        <dbReference type="Proteomes" id="UP000294321"/>
    </source>
</evidence>
<keyword evidence="5 7" id="KW-1133">Transmembrane helix</keyword>
<dbReference type="InterPro" id="IPR020846">
    <property type="entry name" value="MFS_dom"/>
</dbReference>
<evidence type="ECO:0000256" key="4">
    <source>
        <dbReference type="ARBA" id="ARBA00022692"/>
    </source>
</evidence>